<organism evidence="1">
    <name type="scientific">uncultured marine thaumarchaeote KM3_125_A06</name>
    <dbReference type="NCBI Taxonomy" id="1455993"/>
    <lineage>
        <taxon>Archaea</taxon>
        <taxon>Nitrososphaerota</taxon>
        <taxon>environmental samples</taxon>
    </lineage>
</organism>
<reference evidence="1" key="1">
    <citation type="journal article" date="2014" name="Genome Biol. Evol.">
        <title>Pangenome evidence for extensive interdomain horizontal transfer affecting lineage core and shell genes in uncultured planktonic thaumarchaeota and euryarchaeota.</title>
        <authorList>
            <person name="Deschamps P."/>
            <person name="Zivanovic Y."/>
            <person name="Moreira D."/>
            <person name="Rodriguez-Valera F."/>
            <person name="Lopez-Garcia P."/>
        </authorList>
    </citation>
    <scope>NUCLEOTIDE SEQUENCE</scope>
</reference>
<evidence type="ECO:0000313" key="1">
    <source>
        <dbReference type="EMBL" id="AIE99866.1"/>
    </source>
</evidence>
<name>A0A075GCU1_9ARCH</name>
<sequence>MNDMRRYSTGGIFISVLLVFSIFTLISISEVNAAEVISVNAKGYENTIIIEFENESTSKIKTIRVWASGEVTFTSFKSEPGWGGGKYSDSKLLIFTATNTLNLGESVKFGLVTDEKVNAINWKVLDRNDNDIDKGKISIQGISETSSDIIEEESKEVEQAKETGGELYGTKKFIPEKIRPGSDARLVGNGFGSEKNLKFYLDSTILNSVITDKQGNFLTTISIPDAHSIGTSEFIIKDESDNIQTTSINVEEPKNRFLKASKFEVNSVPAEIRYEETLTISGNAYPQSAIIIAFENNERVLEKTRVVSANANGEWVFEETIERTDDLGEKFVIFKNNNDKTTKSLTVKSDYLIQISTSAIRYNLEETVTITGTTEPNKDTTIWIKDQDKKIVHYDVFTSNADGSLNYEFVADDVFSSGTYTAVIKQESGSDAALFGIGQYPITVLVALMDKTNFDLNSKAILSIVGPASSNLSISILDANDNIEMTDSITSSSIGKNKYAIDLDGLDSGVYRAVVSSINIQDSVKFSIGLESASGPISLVTTQTNYSPGESIFVIGNTGSNARIIMTLFDPSGNISAITETFSDSTGSFSTTDIGIPSDGALGNWKVTAHNRLDNNSVEINVSIPTGKSLTLQIEETQFSIGDIIVIKGIGQSDANRLGVKITNESDEEVASLHTPITSSGTFHLPWTVPAGFDTGTYTITVSDDDNSSSFEIFIQ</sequence>
<dbReference type="EMBL" id="KF900575">
    <property type="protein sequence ID" value="AIE99866.1"/>
    <property type="molecule type" value="Genomic_DNA"/>
</dbReference>
<evidence type="ECO:0008006" key="2">
    <source>
        <dbReference type="Google" id="ProtNLM"/>
    </source>
</evidence>
<protein>
    <recommendedName>
        <fullName evidence="2">Biofilm-associated protein</fullName>
    </recommendedName>
</protein>
<accession>A0A075GCU1</accession>
<dbReference type="AlphaFoldDB" id="A0A075GCU1"/>
<proteinExistence type="predicted"/>